<evidence type="ECO:0000313" key="3">
    <source>
        <dbReference type="EnsemblMetazoa" id="GPPI020901-PA"/>
    </source>
</evidence>
<evidence type="ECO:0000313" key="4">
    <source>
        <dbReference type="Proteomes" id="UP000092460"/>
    </source>
</evidence>
<reference evidence="3" key="2">
    <citation type="submission" date="2020-05" db="UniProtKB">
        <authorList>
            <consortium name="EnsemblMetazoa"/>
        </authorList>
    </citation>
    <scope>IDENTIFICATION</scope>
    <source>
        <strain evidence="3">IAEA</strain>
    </source>
</reference>
<keyword evidence="1" id="KW-0732">Signal</keyword>
<name>A0A1B0B706_9MUSC</name>
<dbReference type="AlphaFoldDB" id="A0A1B0B706"/>
<protein>
    <recommendedName>
        <fullName evidence="2">Glycosyl transferase CAP10 domain-containing protein</fullName>
    </recommendedName>
</protein>
<feature type="chain" id="PRO_5008404548" description="Glycosyl transferase CAP10 domain-containing protein" evidence="1">
    <location>
        <begin position="21"/>
        <end position="197"/>
    </location>
</feature>
<sequence>MQTFQLFLMFLLILSKNLRTLQNISDSDDGVFIAKDECQMGKSSNYKEGKTSEITFNIIIQKIEKARKSQSPCSTDPKDVESVCHQNVIDSDLGIFQKNGITHSTLDEAAKSGRRCKIYNHRLYRESNCMFASRCEGVQHFILKLLPELPDMDFVINTRGWPQVPLTFNAELKASAAKSYTTYLMCRKIIQNGRERV</sequence>
<dbReference type="STRING" id="67801.A0A1B0B706"/>
<dbReference type="EMBL" id="JXJN01009336">
    <property type="status" value="NOT_ANNOTATED_CDS"/>
    <property type="molecule type" value="Genomic_DNA"/>
</dbReference>
<dbReference type="Pfam" id="PF05686">
    <property type="entry name" value="Glyco_transf_90"/>
    <property type="match status" value="1"/>
</dbReference>
<dbReference type="InterPro" id="IPR006598">
    <property type="entry name" value="CAP10"/>
</dbReference>
<accession>A0A1B0B706</accession>
<dbReference type="EnsemblMetazoa" id="GPPI020901-RA">
    <property type="protein sequence ID" value="GPPI020901-PA"/>
    <property type="gene ID" value="GPPI020901"/>
</dbReference>
<feature type="domain" description="Glycosyl transferase CAP10" evidence="2">
    <location>
        <begin position="84"/>
        <end position="170"/>
    </location>
</feature>
<proteinExistence type="predicted"/>
<keyword evidence="4" id="KW-1185">Reference proteome</keyword>
<feature type="signal peptide" evidence="1">
    <location>
        <begin position="1"/>
        <end position="20"/>
    </location>
</feature>
<organism evidence="3 4">
    <name type="scientific">Glossina palpalis gambiensis</name>
    <dbReference type="NCBI Taxonomy" id="67801"/>
    <lineage>
        <taxon>Eukaryota</taxon>
        <taxon>Metazoa</taxon>
        <taxon>Ecdysozoa</taxon>
        <taxon>Arthropoda</taxon>
        <taxon>Hexapoda</taxon>
        <taxon>Insecta</taxon>
        <taxon>Pterygota</taxon>
        <taxon>Neoptera</taxon>
        <taxon>Endopterygota</taxon>
        <taxon>Diptera</taxon>
        <taxon>Brachycera</taxon>
        <taxon>Muscomorpha</taxon>
        <taxon>Hippoboscoidea</taxon>
        <taxon>Glossinidae</taxon>
        <taxon>Glossina</taxon>
    </lineage>
</organism>
<dbReference type="VEuPathDB" id="VectorBase:GPPI020901"/>
<evidence type="ECO:0000256" key="1">
    <source>
        <dbReference type="SAM" id="SignalP"/>
    </source>
</evidence>
<dbReference type="Proteomes" id="UP000092460">
    <property type="component" value="Unassembled WGS sequence"/>
</dbReference>
<evidence type="ECO:0000259" key="2">
    <source>
        <dbReference type="Pfam" id="PF05686"/>
    </source>
</evidence>
<reference evidence="4" key="1">
    <citation type="submission" date="2015-01" db="EMBL/GenBank/DDBJ databases">
        <authorList>
            <person name="Aksoy S."/>
            <person name="Warren W."/>
            <person name="Wilson R.K."/>
        </authorList>
    </citation>
    <scope>NUCLEOTIDE SEQUENCE [LARGE SCALE GENOMIC DNA]</scope>
    <source>
        <strain evidence="4">IAEA</strain>
    </source>
</reference>